<proteinExistence type="predicted"/>
<gene>
    <name evidence="2" type="ORF">PAC_03397</name>
</gene>
<dbReference type="InterPro" id="IPR021858">
    <property type="entry name" value="Fun_TF"/>
</dbReference>
<reference evidence="2 3" key="1">
    <citation type="submission" date="2016-03" db="EMBL/GenBank/DDBJ databases">
        <authorList>
            <person name="Ploux O."/>
        </authorList>
    </citation>
    <scope>NUCLEOTIDE SEQUENCE [LARGE SCALE GENOMIC DNA]</scope>
    <source>
        <strain evidence="2 3">UAMH 11012</strain>
    </source>
</reference>
<dbReference type="STRING" id="576137.A0A1L7WL76"/>
<accession>A0A1L7WL76</accession>
<feature type="compositionally biased region" description="Polar residues" evidence="1">
    <location>
        <begin position="37"/>
        <end position="47"/>
    </location>
</feature>
<protein>
    <recommendedName>
        <fullName evidence="4">C6 finger domain protein</fullName>
    </recommendedName>
</protein>
<dbReference type="EMBL" id="FJOG01000004">
    <property type="protein sequence ID" value="CZR53518.1"/>
    <property type="molecule type" value="Genomic_DNA"/>
</dbReference>
<evidence type="ECO:0000313" key="2">
    <source>
        <dbReference type="EMBL" id="CZR53518.1"/>
    </source>
</evidence>
<feature type="region of interest" description="Disordered" evidence="1">
    <location>
        <begin position="1"/>
        <end position="69"/>
    </location>
</feature>
<dbReference type="AlphaFoldDB" id="A0A1L7WL76"/>
<dbReference type="Pfam" id="PF11951">
    <property type="entry name" value="Fungal_trans_2"/>
    <property type="match status" value="1"/>
</dbReference>
<feature type="compositionally biased region" description="Pro residues" evidence="1">
    <location>
        <begin position="22"/>
        <end position="34"/>
    </location>
</feature>
<evidence type="ECO:0000313" key="3">
    <source>
        <dbReference type="Proteomes" id="UP000184330"/>
    </source>
</evidence>
<organism evidence="2 3">
    <name type="scientific">Phialocephala subalpina</name>
    <dbReference type="NCBI Taxonomy" id="576137"/>
    <lineage>
        <taxon>Eukaryota</taxon>
        <taxon>Fungi</taxon>
        <taxon>Dikarya</taxon>
        <taxon>Ascomycota</taxon>
        <taxon>Pezizomycotina</taxon>
        <taxon>Leotiomycetes</taxon>
        <taxon>Helotiales</taxon>
        <taxon>Mollisiaceae</taxon>
        <taxon>Phialocephala</taxon>
        <taxon>Phialocephala fortinii species complex</taxon>
    </lineage>
</organism>
<keyword evidence="3" id="KW-1185">Reference proteome</keyword>
<dbReference type="Proteomes" id="UP000184330">
    <property type="component" value="Unassembled WGS sequence"/>
</dbReference>
<sequence>MGAGNAEVDTSSFREDSAPSTHLPPIPPPRPLLPPITSNYASISTPFGPSPTSSNNMSSTPEAGGGNGDTHLNLQLVDLELLHHFSTVTYLSLGRSDEGRHIWQTYAVKVALSHLFLLRGLLSLSALHLSSLKPEQERMYLDRASEHHDKALEEFHAILDNVNDSNVEAAFLFSSLLVPNALVLSRIDGLGSGNTVSSSSIFDWLFLVRGVKVVLEPFRESIWNGILGNLVQVKGIEQVSTGAIPQLQRLREDFSQVTERRTKEAALAYTEAICELEAVMLHLRSSPAGKDLPDVGIIMGWIVKVSQGFSECLRERTPEALIILAHYATTLRYRNGELPSIKRLEIIRHYLWWLHGRDVQLVSAIEEQLPVEWRGWLDWPKSCAM</sequence>
<dbReference type="InterPro" id="IPR053157">
    <property type="entry name" value="Sterol_Uptake_Regulator"/>
</dbReference>
<feature type="compositionally biased region" description="Low complexity" evidence="1">
    <location>
        <begin position="50"/>
        <end position="61"/>
    </location>
</feature>
<dbReference type="PANTHER" id="PTHR47784">
    <property type="entry name" value="STEROL UPTAKE CONTROL PROTEIN 2"/>
    <property type="match status" value="1"/>
</dbReference>
<evidence type="ECO:0000256" key="1">
    <source>
        <dbReference type="SAM" id="MobiDB-lite"/>
    </source>
</evidence>
<dbReference type="OrthoDB" id="5386330at2759"/>
<name>A0A1L7WL76_9HELO</name>
<dbReference type="GO" id="GO:0001228">
    <property type="term" value="F:DNA-binding transcription activator activity, RNA polymerase II-specific"/>
    <property type="evidence" value="ECO:0007669"/>
    <property type="project" value="TreeGrafter"/>
</dbReference>
<dbReference type="PANTHER" id="PTHR47784:SF5">
    <property type="entry name" value="STEROL UPTAKE CONTROL PROTEIN 2"/>
    <property type="match status" value="1"/>
</dbReference>
<evidence type="ECO:0008006" key="4">
    <source>
        <dbReference type="Google" id="ProtNLM"/>
    </source>
</evidence>